<evidence type="ECO:0000313" key="4">
    <source>
        <dbReference type="Proteomes" id="UP001238450"/>
    </source>
</evidence>
<keyword evidence="4" id="KW-1185">Reference proteome</keyword>
<evidence type="ECO:0000256" key="1">
    <source>
        <dbReference type="ARBA" id="ARBA00007435"/>
    </source>
</evidence>
<dbReference type="PANTHER" id="PTHR34477:SF1">
    <property type="entry name" value="UPF0213 PROTEIN YHBQ"/>
    <property type="match status" value="1"/>
</dbReference>
<dbReference type="RefSeq" id="WP_307253918.1">
    <property type="nucleotide sequence ID" value="NZ_JAUSUV010000010.1"/>
</dbReference>
<dbReference type="Pfam" id="PF01541">
    <property type="entry name" value="GIY-YIG"/>
    <property type="match status" value="1"/>
</dbReference>
<evidence type="ECO:0000259" key="2">
    <source>
        <dbReference type="PROSITE" id="PS50164"/>
    </source>
</evidence>
<dbReference type="SUPFAM" id="SSF82771">
    <property type="entry name" value="GIY-YIG endonuclease"/>
    <property type="match status" value="1"/>
</dbReference>
<proteinExistence type="inferred from homology"/>
<reference evidence="3 4" key="1">
    <citation type="submission" date="2023-07" db="EMBL/GenBank/DDBJ databases">
        <title>Genomic Encyclopedia of Type Strains, Phase IV (KMG-IV): sequencing the most valuable type-strain genomes for metagenomic binning, comparative biology and taxonomic classification.</title>
        <authorList>
            <person name="Goeker M."/>
        </authorList>
    </citation>
    <scope>NUCLEOTIDE SEQUENCE [LARGE SCALE GENOMIC DNA]</scope>
    <source>
        <strain evidence="3 4">DSM 46876</strain>
    </source>
</reference>
<dbReference type="Proteomes" id="UP001238450">
    <property type="component" value="Unassembled WGS sequence"/>
</dbReference>
<organism evidence="3 4">
    <name type="scientific">Croceifilum oryzae</name>
    <dbReference type="NCBI Taxonomy" id="1553429"/>
    <lineage>
        <taxon>Bacteria</taxon>
        <taxon>Bacillati</taxon>
        <taxon>Bacillota</taxon>
        <taxon>Bacilli</taxon>
        <taxon>Bacillales</taxon>
        <taxon>Thermoactinomycetaceae</taxon>
        <taxon>Croceifilum</taxon>
    </lineage>
</organism>
<keyword evidence="3" id="KW-0255">Endonuclease</keyword>
<accession>A0AAJ1TGY6</accession>
<dbReference type="GO" id="GO:0004519">
    <property type="term" value="F:endonuclease activity"/>
    <property type="evidence" value="ECO:0007669"/>
    <property type="project" value="UniProtKB-KW"/>
</dbReference>
<keyword evidence="3" id="KW-0378">Hydrolase</keyword>
<dbReference type="EMBL" id="JAUSUV010000010">
    <property type="protein sequence ID" value="MDQ0418304.1"/>
    <property type="molecule type" value="Genomic_DNA"/>
</dbReference>
<protein>
    <submittedName>
        <fullName evidence="3">Endonuclease</fullName>
    </submittedName>
</protein>
<keyword evidence="3" id="KW-0540">Nuclease</keyword>
<dbReference type="InterPro" id="IPR000305">
    <property type="entry name" value="GIY-YIG_endonuc"/>
</dbReference>
<dbReference type="InterPro" id="IPR035901">
    <property type="entry name" value="GIY-YIG_endonuc_sf"/>
</dbReference>
<feature type="domain" description="GIY-YIG" evidence="2">
    <location>
        <begin position="4"/>
        <end position="79"/>
    </location>
</feature>
<sequence>MKETPYYVYIVRCQDETLYTGCTTNLSKRLAVHNSGKGAHYTRARTPVTYVYQEEGIGRSWAQRREYEIKKMTRSQKLRLIQERGLT</sequence>
<dbReference type="PANTHER" id="PTHR34477">
    <property type="entry name" value="UPF0213 PROTEIN YHBQ"/>
    <property type="match status" value="1"/>
</dbReference>
<evidence type="ECO:0000313" key="3">
    <source>
        <dbReference type="EMBL" id="MDQ0418304.1"/>
    </source>
</evidence>
<dbReference type="CDD" id="cd10456">
    <property type="entry name" value="GIY-YIG_UPF0213"/>
    <property type="match status" value="1"/>
</dbReference>
<comment type="similarity">
    <text evidence="1">Belongs to the UPF0213 family.</text>
</comment>
<dbReference type="AlphaFoldDB" id="A0AAJ1TGY6"/>
<dbReference type="Gene3D" id="3.40.1440.10">
    <property type="entry name" value="GIY-YIG endonuclease"/>
    <property type="match status" value="1"/>
</dbReference>
<dbReference type="InterPro" id="IPR050190">
    <property type="entry name" value="UPF0213_domain"/>
</dbReference>
<name>A0AAJ1TGY6_9BACL</name>
<dbReference type="PROSITE" id="PS50164">
    <property type="entry name" value="GIY_YIG"/>
    <property type="match status" value="1"/>
</dbReference>
<comment type="caution">
    <text evidence="3">The sequence shown here is derived from an EMBL/GenBank/DDBJ whole genome shotgun (WGS) entry which is preliminary data.</text>
</comment>
<gene>
    <name evidence="3" type="ORF">J2Z48_002494</name>
</gene>